<dbReference type="Proteomes" id="UP001432027">
    <property type="component" value="Unassembled WGS sequence"/>
</dbReference>
<feature type="non-terminal residue" evidence="1">
    <location>
        <position position="89"/>
    </location>
</feature>
<sequence>FASGAESTDCTTIGCNILVIFPIEMSNEMIDQGIGEILASQTIVSCDSFHLDNALLLGDNGYIECSSAEIKDQRCTLSVAFLIEAVCQA</sequence>
<gene>
    <name evidence="1" type="ORF">PENTCL1PPCAC_21110</name>
</gene>
<dbReference type="EMBL" id="BTSX01000005">
    <property type="protein sequence ID" value="GMS98935.1"/>
    <property type="molecule type" value="Genomic_DNA"/>
</dbReference>
<name>A0AAV5TWK4_9BILA</name>
<evidence type="ECO:0000313" key="2">
    <source>
        <dbReference type="Proteomes" id="UP001432027"/>
    </source>
</evidence>
<organism evidence="1 2">
    <name type="scientific">Pristionchus entomophagus</name>
    <dbReference type="NCBI Taxonomy" id="358040"/>
    <lineage>
        <taxon>Eukaryota</taxon>
        <taxon>Metazoa</taxon>
        <taxon>Ecdysozoa</taxon>
        <taxon>Nematoda</taxon>
        <taxon>Chromadorea</taxon>
        <taxon>Rhabditida</taxon>
        <taxon>Rhabditina</taxon>
        <taxon>Diplogasteromorpha</taxon>
        <taxon>Diplogasteroidea</taxon>
        <taxon>Neodiplogasteridae</taxon>
        <taxon>Pristionchus</taxon>
    </lineage>
</organism>
<evidence type="ECO:0000313" key="1">
    <source>
        <dbReference type="EMBL" id="GMS98935.1"/>
    </source>
</evidence>
<reference evidence="1" key="1">
    <citation type="submission" date="2023-10" db="EMBL/GenBank/DDBJ databases">
        <title>Genome assembly of Pristionchus species.</title>
        <authorList>
            <person name="Yoshida K."/>
            <person name="Sommer R.J."/>
        </authorList>
    </citation>
    <scope>NUCLEOTIDE SEQUENCE</scope>
    <source>
        <strain evidence="1">RS0144</strain>
    </source>
</reference>
<protein>
    <submittedName>
        <fullName evidence="1">Uncharacterized protein</fullName>
    </submittedName>
</protein>
<proteinExistence type="predicted"/>
<keyword evidence="2" id="KW-1185">Reference proteome</keyword>
<dbReference type="AlphaFoldDB" id="A0AAV5TWK4"/>
<accession>A0AAV5TWK4</accession>
<comment type="caution">
    <text evidence="1">The sequence shown here is derived from an EMBL/GenBank/DDBJ whole genome shotgun (WGS) entry which is preliminary data.</text>
</comment>
<dbReference type="Pfam" id="PF10712">
    <property type="entry name" value="NAD-GH"/>
    <property type="match status" value="1"/>
</dbReference>
<feature type="non-terminal residue" evidence="1">
    <location>
        <position position="1"/>
    </location>
</feature>
<dbReference type="InterPro" id="IPR019651">
    <property type="entry name" value="Glutamate_DH_NAD-spec"/>
</dbReference>